<comment type="caution">
    <text evidence="1">The sequence shown here is derived from an EMBL/GenBank/DDBJ whole genome shotgun (WGS) entry which is preliminary data.</text>
</comment>
<dbReference type="AlphaFoldDB" id="A0A9P4MDB7"/>
<name>A0A9P4MDB7_9PEZI</name>
<dbReference type="EMBL" id="ML996090">
    <property type="protein sequence ID" value="KAF2149745.1"/>
    <property type="molecule type" value="Genomic_DNA"/>
</dbReference>
<proteinExistence type="predicted"/>
<organism evidence="1 2">
    <name type="scientific">Myriangium duriaei CBS 260.36</name>
    <dbReference type="NCBI Taxonomy" id="1168546"/>
    <lineage>
        <taxon>Eukaryota</taxon>
        <taxon>Fungi</taxon>
        <taxon>Dikarya</taxon>
        <taxon>Ascomycota</taxon>
        <taxon>Pezizomycotina</taxon>
        <taxon>Dothideomycetes</taxon>
        <taxon>Dothideomycetidae</taxon>
        <taxon>Myriangiales</taxon>
        <taxon>Myriangiaceae</taxon>
        <taxon>Myriangium</taxon>
    </lineage>
</organism>
<evidence type="ECO:0000313" key="2">
    <source>
        <dbReference type="Proteomes" id="UP000799439"/>
    </source>
</evidence>
<accession>A0A9P4MDB7</accession>
<protein>
    <submittedName>
        <fullName evidence="1">Uncharacterized protein</fullName>
    </submittedName>
</protein>
<reference evidence="1" key="1">
    <citation type="journal article" date="2020" name="Stud. Mycol.">
        <title>101 Dothideomycetes genomes: a test case for predicting lifestyles and emergence of pathogens.</title>
        <authorList>
            <person name="Haridas S."/>
            <person name="Albert R."/>
            <person name="Binder M."/>
            <person name="Bloem J."/>
            <person name="Labutti K."/>
            <person name="Salamov A."/>
            <person name="Andreopoulos B."/>
            <person name="Baker S."/>
            <person name="Barry K."/>
            <person name="Bills G."/>
            <person name="Bluhm B."/>
            <person name="Cannon C."/>
            <person name="Castanera R."/>
            <person name="Culley D."/>
            <person name="Daum C."/>
            <person name="Ezra D."/>
            <person name="Gonzalez J."/>
            <person name="Henrissat B."/>
            <person name="Kuo A."/>
            <person name="Liang C."/>
            <person name="Lipzen A."/>
            <person name="Lutzoni F."/>
            <person name="Magnuson J."/>
            <person name="Mondo S."/>
            <person name="Nolan M."/>
            <person name="Ohm R."/>
            <person name="Pangilinan J."/>
            <person name="Park H.-J."/>
            <person name="Ramirez L."/>
            <person name="Alfaro M."/>
            <person name="Sun H."/>
            <person name="Tritt A."/>
            <person name="Yoshinaga Y."/>
            <person name="Zwiers L.-H."/>
            <person name="Turgeon B."/>
            <person name="Goodwin S."/>
            <person name="Spatafora J."/>
            <person name="Crous P."/>
            <person name="Grigoriev I."/>
        </authorList>
    </citation>
    <scope>NUCLEOTIDE SEQUENCE</scope>
    <source>
        <strain evidence="1">CBS 260.36</strain>
    </source>
</reference>
<keyword evidence="2" id="KW-1185">Reference proteome</keyword>
<evidence type="ECO:0000313" key="1">
    <source>
        <dbReference type="EMBL" id="KAF2149745.1"/>
    </source>
</evidence>
<dbReference type="Proteomes" id="UP000799439">
    <property type="component" value="Unassembled WGS sequence"/>
</dbReference>
<gene>
    <name evidence="1" type="ORF">K461DRAFT_33263</name>
</gene>
<sequence>MHYAAILRLLLPESPSRTVLSSTNLLFAEMKQKNVNLAPCLSLYAGCKQWEMSRSPSCDDMHSASRDTGANWCRGRPLVSRFCVSASDYTLVVPVSPELDQIAKPLVTALVDQATGCEAGVGGAGRQAATSIDAVGVSNVVVSVTAGHCDSLTAKRTNLGRRECVAMLYAVLWWLGGGGQSELV</sequence>